<keyword evidence="2" id="KW-0812">Transmembrane</keyword>
<keyword evidence="2" id="KW-1133">Transmembrane helix</keyword>
<keyword evidence="4" id="KW-1185">Reference proteome</keyword>
<proteinExistence type="predicted"/>
<protein>
    <submittedName>
        <fullName evidence="3">Uncharacterized protein</fullName>
    </submittedName>
</protein>
<dbReference type="Proteomes" id="UP001190700">
    <property type="component" value="Unassembled WGS sequence"/>
</dbReference>
<evidence type="ECO:0000256" key="2">
    <source>
        <dbReference type="SAM" id="Phobius"/>
    </source>
</evidence>
<evidence type="ECO:0000313" key="3">
    <source>
        <dbReference type="EMBL" id="KAK3235413.1"/>
    </source>
</evidence>
<feature type="region of interest" description="Disordered" evidence="1">
    <location>
        <begin position="104"/>
        <end position="185"/>
    </location>
</feature>
<name>A0AAE0BGE9_9CHLO</name>
<organism evidence="3 4">
    <name type="scientific">Cymbomonas tetramitiformis</name>
    <dbReference type="NCBI Taxonomy" id="36881"/>
    <lineage>
        <taxon>Eukaryota</taxon>
        <taxon>Viridiplantae</taxon>
        <taxon>Chlorophyta</taxon>
        <taxon>Pyramimonadophyceae</taxon>
        <taxon>Pyramimonadales</taxon>
        <taxon>Pyramimonadaceae</taxon>
        <taxon>Cymbomonas</taxon>
    </lineage>
</organism>
<sequence>MAHHRSTRAPEYSERSLGVIRNHSARKQTSLRGIFTATLGVGLVVTGVLSILRTPGLDDFKSADGQEEEFLEVEPVHHIAHESTLADVDAQPDYREQLPDTELRAAEPDPTPDGVAKFIPLPTPQARSVPEAATSPESSAKWANDADHRAADPVPSSPDVHAVATPETPPTVAKRTAAAPTAPPECEDHFGGAYLEKWNEAKRPLCQAGDKLNETPRAGHLACRVTTDHHLPLPTAPHTLCDAGELLVDPSLATHVKCPLHRPGYQCSGGDTFHQYHPGAFGACCTTSDPKGGVALNQFPRDHLRDIFGVGCLPGSAPRTPRTNICAPCNAVRAYPAPLVRQPAGQAGSSIAQVEPASSPVHCRSAHCALRQTSTAVFALPSAGMTVGVL</sequence>
<comment type="caution">
    <text evidence="3">The sequence shown here is derived from an EMBL/GenBank/DDBJ whole genome shotgun (WGS) entry which is preliminary data.</text>
</comment>
<evidence type="ECO:0000313" key="4">
    <source>
        <dbReference type="Proteomes" id="UP001190700"/>
    </source>
</evidence>
<gene>
    <name evidence="3" type="ORF">CYMTET_54384</name>
</gene>
<accession>A0AAE0BGE9</accession>
<reference evidence="3 4" key="1">
    <citation type="journal article" date="2015" name="Genome Biol. Evol.">
        <title>Comparative Genomics of a Bacterivorous Green Alga Reveals Evolutionary Causalities and Consequences of Phago-Mixotrophic Mode of Nutrition.</title>
        <authorList>
            <person name="Burns J.A."/>
            <person name="Paasch A."/>
            <person name="Narechania A."/>
            <person name="Kim E."/>
        </authorList>
    </citation>
    <scope>NUCLEOTIDE SEQUENCE [LARGE SCALE GENOMIC DNA]</scope>
    <source>
        <strain evidence="3 4">PLY_AMNH</strain>
    </source>
</reference>
<dbReference type="AlphaFoldDB" id="A0AAE0BGE9"/>
<keyword evidence="2" id="KW-0472">Membrane</keyword>
<evidence type="ECO:0000256" key="1">
    <source>
        <dbReference type="SAM" id="MobiDB-lite"/>
    </source>
</evidence>
<feature type="transmembrane region" description="Helical" evidence="2">
    <location>
        <begin position="31"/>
        <end position="52"/>
    </location>
</feature>
<dbReference type="EMBL" id="LGRX02035294">
    <property type="protein sequence ID" value="KAK3235413.1"/>
    <property type="molecule type" value="Genomic_DNA"/>
</dbReference>
<feature type="compositionally biased region" description="Low complexity" evidence="1">
    <location>
        <begin position="170"/>
        <end position="180"/>
    </location>
</feature>